<dbReference type="EMBL" id="KN833743">
    <property type="protein sequence ID" value="KIK22104.1"/>
    <property type="molecule type" value="Genomic_DNA"/>
</dbReference>
<gene>
    <name evidence="1" type="ORF">PISMIDRAFT_680624</name>
</gene>
<evidence type="ECO:0000313" key="1">
    <source>
        <dbReference type="EMBL" id="KIK22104.1"/>
    </source>
</evidence>
<evidence type="ECO:0000313" key="2">
    <source>
        <dbReference type="Proteomes" id="UP000054018"/>
    </source>
</evidence>
<accession>A0A0C9Z7W1</accession>
<protein>
    <submittedName>
        <fullName evidence="1">Uncharacterized protein</fullName>
    </submittedName>
</protein>
<reference evidence="2" key="2">
    <citation type="submission" date="2015-01" db="EMBL/GenBank/DDBJ databases">
        <title>Evolutionary Origins and Diversification of the Mycorrhizal Mutualists.</title>
        <authorList>
            <consortium name="DOE Joint Genome Institute"/>
            <consortium name="Mycorrhizal Genomics Consortium"/>
            <person name="Kohler A."/>
            <person name="Kuo A."/>
            <person name="Nagy L.G."/>
            <person name="Floudas D."/>
            <person name="Copeland A."/>
            <person name="Barry K.W."/>
            <person name="Cichocki N."/>
            <person name="Veneault-Fourrey C."/>
            <person name="LaButti K."/>
            <person name="Lindquist E.A."/>
            <person name="Lipzen A."/>
            <person name="Lundell T."/>
            <person name="Morin E."/>
            <person name="Murat C."/>
            <person name="Riley R."/>
            <person name="Ohm R."/>
            <person name="Sun H."/>
            <person name="Tunlid A."/>
            <person name="Henrissat B."/>
            <person name="Grigoriev I.V."/>
            <person name="Hibbett D.S."/>
            <person name="Martin F."/>
        </authorList>
    </citation>
    <scope>NUCLEOTIDE SEQUENCE [LARGE SCALE GENOMIC DNA]</scope>
    <source>
        <strain evidence="2">441</strain>
    </source>
</reference>
<proteinExistence type="predicted"/>
<dbReference type="AlphaFoldDB" id="A0A0C9Z7W1"/>
<sequence>MVCRSRRKIVLPDTPPSTVSLSVVNQVVDQHAVTRKPVIMIEINPDICKLLVLGSRGETEFATYGSTLQWLLANEVGVEMGLANS</sequence>
<keyword evidence="2" id="KW-1185">Reference proteome</keyword>
<reference evidence="1 2" key="1">
    <citation type="submission" date="2014-04" db="EMBL/GenBank/DDBJ databases">
        <authorList>
            <consortium name="DOE Joint Genome Institute"/>
            <person name="Kuo A."/>
            <person name="Kohler A."/>
            <person name="Costa M.D."/>
            <person name="Nagy L.G."/>
            <person name="Floudas D."/>
            <person name="Copeland A."/>
            <person name="Barry K.W."/>
            <person name="Cichocki N."/>
            <person name="Veneault-Fourrey C."/>
            <person name="LaButti K."/>
            <person name="Lindquist E.A."/>
            <person name="Lipzen A."/>
            <person name="Lundell T."/>
            <person name="Morin E."/>
            <person name="Murat C."/>
            <person name="Sun H."/>
            <person name="Tunlid A."/>
            <person name="Henrissat B."/>
            <person name="Grigoriev I.V."/>
            <person name="Hibbett D.S."/>
            <person name="Martin F."/>
            <person name="Nordberg H.P."/>
            <person name="Cantor M.N."/>
            <person name="Hua S.X."/>
        </authorList>
    </citation>
    <scope>NUCLEOTIDE SEQUENCE [LARGE SCALE GENOMIC DNA]</scope>
    <source>
        <strain evidence="1 2">441</strain>
    </source>
</reference>
<name>A0A0C9Z7W1_9AGAM</name>
<organism evidence="1 2">
    <name type="scientific">Pisolithus microcarpus 441</name>
    <dbReference type="NCBI Taxonomy" id="765257"/>
    <lineage>
        <taxon>Eukaryota</taxon>
        <taxon>Fungi</taxon>
        <taxon>Dikarya</taxon>
        <taxon>Basidiomycota</taxon>
        <taxon>Agaricomycotina</taxon>
        <taxon>Agaricomycetes</taxon>
        <taxon>Agaricomycetidae</taxon>
        <taxon>Boletales</taxon>
        <taxon>Sclerodermatineae</taxon>
        <taxon>Pisolithaceae</taxon>
        <taxon>Pisolithus</taxon>
    </lineage>
</organism>
<dbReference type="Proteomes" id="UP000054018">
    <property type="component" value="Unassembled WGS sequence"/>
</dbReference>
<dbReference type="HOGENOM" id="CLU_2513516_0_0_1"/>